<dbReference type="RefSeq" id="WP_073589540.1">
    <property type="nucleotide sequence ID" value="NZ_FRFD01000008.1"/>
</dbReference>
<keyword evidence="1" id="KW-0472">Membrane</keyword>
<keyword evidence="1" id="KW-0812">Transmembrane</keyword>
<reference evidence="2 3" key="1">
    <citation type="submission" date="2016-12" db="EMBL/GenBank/DDBJ databases">
        <authorList>
            <person name="Song W.-J."/>
            <person name="Kurnit D.M."/>
        </authorList>
    </citation>
    <scope>NUCLEOTIDE SEQUENCE [LARGE SCALE GENOMIC DNA]</scope>
    <source>
        <strain evidence="2 3">DSM 12503</strain>
    </source>
</reference>
<gene>
    <name evidence="2" type="ORF">SAMN02745217_02886</name>
</gene>
<name>A0A1M7YDV9_9FIRM</name>
<evidence type="ECO:0000256" key="1">
    <source>
        <dbReference type="SAM" id="Phobius"/>
    </source>
</evidence>
<dbReference type="AlphaFoldDB" id="A0A1M7YDV9"/>
<proteinExistence type="predicted"/>
<dbReference type="Proteomes" id="UP000184612">
    <property type="component" value="Unassembled WGS sequence"/>
</dbReference>
<dbReference type="STRING" id="1121345.SAMN02745217_02886"/>
<keyword evidence="3" id="KW-1185">Reference proteome</keyword>
<feature type="transmembrane region" description="Helical" evidence="1">
    <location>
        <begin position="15"/>
        <end position="34"/>
    </location>
</feature>
<evidence type="ECO:0000313" key="2">
    <source>
        <dbReference type="EMBL" id="SHO50771.1"/>
    </source>
</evidence>
<protein>
    <submittedName>
        <fullName evidence="2">Uncharacterized protein</fullName>
    </submittedName>
</protein>
<accession>A0A1M7YDV9</accession>
<evidence type="ECO:0000313" key="3">
    <source>
        <dbReference type="Proteomes" id="UP000184612"/>
    </source>
</evidence>
<sequence length="155" mass="18405">MEINAKVRKTMKKRWIYITITALVVIFLFLILWYSNIFSPIRIDTKNVKSITIVNNRIGVAKQITKKQDTKAICDLFNTTRMHTVRNWKDYRSILGGSSYTFLINYNNKLELQIICNPDSYLINNGKLYAIKKTDFEKFWQLNYEEKKYTFPGIQ</sequence>
<keyword evidence="1" id="KW-1133">Transmembrane helix</keyword>
<organism evidence="2 3">
    <name type="scientific">Anaerocolumna xylanovorans DSM 12503</name>
    <dbReference type="NCBI Taxonomy" id="1121345"/>
    <lineage>
        <taxon>Bacteria</taxon>
        <taxon>Bacillati</taxon>
        <taxon>Bacillota</taxon>
        <taxon>Clostridia</taxon>
        <taxon>Lachnospirales</taxon>
        <taxon>Lachnospiraceae</taxon>
        <taxon>Anaerocolumna</taxon>
    </lineage>
</organism>
<dbReference type="EMBL" id="FRFD01000008">
    <property type="protein sequence ID" value="SHO50771.1"/>
    <property type="molecule type" value="Genomic_DNA"/>
</dbReference>